<evidence type="ECO:0000256" key="2">
    <source>
        <dbReference type="ARBA" id="ARBA00023004"/>
    </source>
</evidence>
<evidence type="ECO:0000256" key="1">
    <source>
        <dbReference type="ARBA" id="ARBA00022723"/>
    </source>
</evidence>
<dbReference type="InterPro" id="IPR017900">
    <property type="entry name" value="4Fe4S_Fe_S_CS"/>
</dbReference>
<dbReference type="Gene3D" id="3.40.50.300">
    <property type="entry name" value="P-loop containing nucleotide triphosphate hydrolases"/>
    <property type="match status" value="2"/>
</dbReference>
<dbReference type="AlphaFoldDB" id="A0A1L3GDY5"/>
<dbReference type="Pfam" id="PF01656">
    <property type="entry name" value="CbiA"/>
    <property type="match status" value="1"/>
</dbReference>
<dbReference type="GO" id="GO:0046872">
    <property type="term" value="F:metal ion binding"/>
    <property type="evidence" value="ECO:0007669"/>
    <property type="project" value="UniProtKB-KW"/>
</dbReference>
<dbReference type="CDD" id="cd03110">
    <property type="entry name" value="SIMIBI_bact_arch"/>
    <property type="match status" value="1"/>
</dbReference>
<dbReference type="InterPro" id="IPR027417">
    <property type="entry name" value="P-loop_NTPase"/>
</dbReference>
<dbReference type="InterPro" id="IPR002586">
    <property type="entry name" value="CobQ/CobB/MinD/ParA_Nub-bd_dom"/>
</dbReference>
<protein>
    <submittedName>
        <fullName evidence="5">(4Fe-4S)-binding protein</fullName>
    </submittedName>
</protein>
<dbReference type="PANTHER" id="PTHR43534:SF1">
    <property type="entry name" value="4FE-4S CLUSTER CONTAINING PARA FAMILY ATPASE PROTEIN"/>
    <property type="match status" value="1"/>
</dbReference>
<accession>A0A1L3GDY5</accession>
<sequence length="292" mass="31481">MKQLTVISGKGGTGKTSVTASLAVLTEKVVMADCDVDAADLHLVLAPRILSRQPFSGGKQAWIDASICAMCQHCVELCRFEAVHCSGETCSIDGTACEGCGVCARFCPTGAIRFEDAQNGEWYLSETRVGPMVHARLGIAEENSGKLVSLVRDEARKIANRQQRNTIIIDGSPGTGCPVIASITGTDLALLVTEPTLSGLHDMERVADLTEHFRIPTMIAINKWDINPELTSRIEATAAHRHLMVGGRIRYDRCVTEAQIRGRAVVELAEAPAAADLENLWHSVQKVLHPGT</sequence>
<dbReference type="GO" id="GO:0051536">
    <property type="term" value="F:iron-sulfur cluster binding"/>
    <property type="evidence" value="ECO:0007669"/>
    <property type="project" value="UniProtKB-KW"/>
</dbReference>
<feature type="domain" description="4Fe-4S ferredoxin-type" evidence="4">
    <location>
        <begin position="59"/>
        <end position="84"/>
    </location>
</feature>
<proteinExistence type="predicted"/>
<keyword evidence="6" id="KW-1185">Reference proteome</keyword>
<dbReference type="PROSITE" id="PS51379">
    <property type="entry name" value="4FE4S_FER_2"/>
    <property type="match status" value="2"/>
</dbReference>
<organism evidence="5 6">
    <name type="scientific">Syntrophotalea acetylenica</name>
    <name type="common">Pelobacter acetylenicus</name>
    <dbReference type="NCBI Taxonomy" id="29542"/>
    <lineage>
        <taxon>Bacteria</taxon>
        <taxon>Pseudomonadati</taxon>
        <taxon>Thermodesulfobacteriota</taxon>
        <taxon>Desulfuromonadia</taxon>
        <taxon>Desulfuromonadales</taxon>
        <taxon>Syntrophotaleaceae</taxon>
        <taxon>Syntrophotalea</taxon>
    </lineage>
</organism>
<evidence type="ECO:0000259" key="4">
    <source>
        <dbReference type="PROSITE" id="PS51379"/>
    </source>
</evidence>
<dbReference type="SUPFAM" id="SSF52540">
    <property type="entry name" value="P-loop containing nucleoside triphosphate hydrolases"/>
    <property type="match status" value="1"/>
</dbReference>
<dbReference type="InterPro" id="IPR017896">
    <property type="entry name" value="4Fe4S_Fe-S-bd"/>
</dbReference>
<gene>
    <name evidence="5" type="ORF">A7E75_03220</name>
</gene>
<dbReference type="Gene3D" id="3.30.70.20">
    <property type="match status" value="1"/>
</dbReference>
<keyword evidence="1" id="KW-0479">Metal-binding</keyword>
<keyword evidence="2" id="KW-0408">Iron</keyword>
<name>A0A1L3GDY5_SYNAC</name>
<evidence type="ECO:0000256" key="3">
    <source>
        <dbReference type="ARBA" id="ARBA00023014"/>
    </source>
</evidence>
<evidence type="ECO:0000313" key="6">
    <source>
        <dbReference type="Proteomes" id="UP000182264"/>
    </source>
</evidence>
<dbReference type="KEGG" id="pace:A6070_11845"/>
<dbReference type="Proteomes" id="UP000182264">
    <property type="component" value="Chromosome"/>
</dbReference>
<feature type="domain" description="4Fe-4S ferredoxin-type" evidence="4">
    <location>
        <begin position="88"/>
        <end position="117"/>
    </location>
</feature>
<keyword evidence="3" id="KW-0411">Iron-sulfur</keyword>
<dbReference type="RefSeq" id="WP_072285970.1">
    <property type="nucleotide sequence ID" value="NZ_CP015455.1"/>
</dbReference>
<evidence type="ECO:0000313" key="5">
    <source>
        <dbReference type="EMBL" id="APG24153.1"/>
    </source>
</evidence>
<dbReference type="PROSITE" id="PS00198">
    <property type="entry name" value="4FE4S_FER_1"/>
    <property type="match status" value="1"/>
</dbReference>
<dbReference type="SUPFAM" id="SSF54862">
    <property type="entry name" value="4Fe-4S ferredoxins"/>
    <property type="match status" value="1"/>
</dbReference>
<dbReference type="STRING" id="29542.A6070_11845"/>
<reference evidence="5 6" key="1">
    <citation type="journal article" date="2017" name="Genome Announc.">
        <title>Complete Genome Sequences of Two Acetylene-Fermenting Pelobacter acetylenicus Strains.</title>
        <authorList>
            <person name="Sutton J.M."/>
            <person name="Baesman S.M."/>
            <person name="Fierst J.L."/>
            <person name="Poret-Peterson A.T."/>
            <person name="Oremland R.S."/>
            <person name="Dunlap D.S."/>
            <person name="Akob D.M."/>
        </authorList>
    </citation>
    <scope>NUCLEOTIDE SEQUENCE [LARGE SCALE GENOMIC DNA]</scope>
    <source>
        <strain evidence="5 6">DSM 3247</strain>
    </source>
</reference>
<dbReference type="OrthoDB" id="9778602at2"/>
<dbReference type="Pfam" id="PF00037">
    <property type="entry name" value="Fer4"/>
    <property type="match status" value="1"/>
</dbReference>
<dbReference type="EMBL" id="CP015518">
    <property type="protein sequence ID" value="APG24153.1"/>
    <property type="molecule type" value="Genomic_DNA"/>
</dbReference>
<dbReference type="PANTHER" id="PTHR43534">
    <property type="entry name" value="MIND SUPERFAMILY P-LOOP ATPASE CONTAINING AN INSERTED FERREDOXIN DOMAIN"/>
    <property type="match status" value="1"/>
</dbReference>